<sequence length="39" mass="4623">MRKNTKSLMGLCKQNLICIETKSETIEKENKNIELQWRA</sequence>
<dbReference type="EMBL" id="GGEC01005981">
    <property type="protein sequence ID" value="MBW86464.1"/>
    <property type="molecule type" value="Transcribed_RNA"/>
</dbReference>
<protein>
    <submittedName>
        <fullName evidence="1">Uncharacterized protein</fullName>
    </submittedName>
</protein>
<organism evidence="1">
    <name type="scientific">Rhizophora mucronata</name>
    <name type="common">Asiatic mangrove</name>
    <dbReference type="NCBI Taxonomy" id="61149"/>
    <lineage>
        <taxon>Eukaryota</taxon>
        <taxon>Viridiplantae</taxon>
        <taxon>Streptophyta</taxon>
        <taxon>Embryophyta</taxon>
        <taxon>Tracheophyta</taxon>
        <taxon>Spermatophyta</taxon>
        <taxon>Magnoliopsida</taxon>
        <taxon>eudicotyledons</taxon>
        <taxon>Gunneridae</taxon>
        <taxon>Pentapetalae</taxon>
        <taxon>rosids</taxon>
        <taxon>fabids</taxon>
        <taxon>Malpighiales</taxon>
        <taxon>Rhizophoraceae</taxon>
        <taxon>Rhizophora</taxon>
    </lineage>
</organism>
<reference evidence="1" key="1">
    <citation type="submission" date="2018-02" db="EMBL/GenBank/DDBJ databases">
        <title>Rhizophora mucronata_Transcriptome.</title>
        <authorList>
            <person name="Meera S.P."/>
            <person name="Sreeshan A."/>
            <person name="Augustine A."/>
        </authorList>
    </citation>
    <scope>NUCLEOTIDE SEQUENCE</scope>
    <source>
        <tissue evidence="1">Leaf</tissue>
    </source>
</reference>
<accession>A0A2P2IZ02</accession>
<proteinExistence type="predicted"/>
<name>A0A2P2IZ02_RHIMU</name>
<dbReference type="AlphaFoldDB" id="A0A2P2IZ02"/>
<evidence type="ECO:0000313" key="1">
    <source>
        <dbReference type="EMBL" id="MBW86464.1"/>
    </source>
</evidence>